<reference evidence="2" key="1">
    <citation type="submission" date="2018-05" db="EMBL/GenBank/DDBJ databases">
        <authorList>
            <person name="Lanie J.A."/>
            <person name="Ng W.-L."/>
            <person name="Kazmierczak K.M."/>
            <person name="Andrzejewski T.M."/>
            <person name="Davidsen T.M."/>
            <person name="Wayne K.J."/>
            <person name="Tettelin H."/>
            <person name="Glass J.I."/>
            <person name="Rusch D."/>
            <person name="Podicherti R."/>
            <person name="Tsui H.-C.T."/>
            <person name="Winkler M.E."/>
        </authorList>
    </citation>
    <scope>NUCLEOTIDE SEQUENCE</scope>
</reference>
<dbReference type="SUPFAM" id="SSF103473">
    <property type="entry name" value="MFS general substrate transporter"/>
    <property type="match status" value="1"/>
</dbReference>
<feature type="transmembrane region" description="Helical" evidence="1">
    <location>
        <begin position="174"/>
        <end position="194"/>
    </location>
</feature>
<feature type="transmembrane region" description="Helical" evidence="1">
    <location>
        <begin position="133"/>
        <end position="162"/>
    </location>
</feature>
<keyword evidence="1" id="KW-0472">Membrane</keyword>
<name>A0A382PWT3_9ZZZZ</name>
<keyword evidence="1" id="KW-1133">Transmembrane helix</keyword>
<feature type="transmembrane region" description="Helical" evidence="1">
    <location>
        <begin position="200"/>
        <end position="218"/>
    </location>
</feature>
<evidence type="ECO:0000256" key="1">
    <source>
        <dbReference type="SAM" id="Phobius"/>
    </source>
</evidence>
<dbReference type="InterPro" id="IPR036259">
    <property type="entry name" value="MFS_trans_sf"/>
</dbReference>
<dbReference type="PANTHER" id="PTHR11360">
    <property type="entry name" value="MONOCARBOXYLATE TRANSPORTER"/>
    <property type="match status" value="1"/>
</dbReference>
<protein>
    <recommendedName>
        <fullName evidence="3">Major facilitator superfamily (MFS) profile domain-containing protein</fullName>
    </recommendedName>
</protein>
<organism evidence="2">
    <name type="scientific">marine metagenome</name>
    <dbReference type="NCBI Taxonomy" id="408172"/>
    <lineage>
        <taxon>unclassified sequences</taxon>
        <taxon>metagenomes</taxon>
        <taxon>ecological metagenomes</taxon>
    </lineage>
</organism>
<feature type="non-terminal residue" evidence="2">
    <location>
        <position position="306"/>
    </location>
</feature>
<dbReference type="EMBL" id="UINC01109953">
    <property type="protein sequence ID" value="SVC77135.1"/>
    <property type="molecule type" value="Genomic_DNA"/>
</dbReference>
<dbReference type="GO" id="GO:0022857">
    <property type="term" value="F:transmembrane transporter activity"/>
    <property type="evidence" value="ECO:0007669"/>
    <property type="project" value="InterPro"/>
</dbReference>
<dbReference type="InterPro" id="IPR050327">
    <property type="entry name" value="Proton-linked_MCT"/>
</dbReference>
<accession>A0A382PWT3</accession>
<evidence type="ECO:0008006" key="3">
    <source>
        <dbReference type="Google" id="ProtNLM"/>
    </source>
</evidence>
<dbReference type="Gene3D" id="1.20.1250.20">
    <property type="entry name" value="MFS general substrate transporter like domains"/>
    <property type="match status" value="1"/>
</dbReference>
<proteinExistence type="predicted"/>
<gene>
    <name evidence="2" type="ORF">METZ01_LOCUS329989</name>
</gene>
<dbReference type="AlphaFoldDB" id="A0A382PWT3"/>
<feature type="transmembrane region" description="Helical" evidence="1">
    <location>
        <begin position="35"/>
        <end position="53"/>
    </location>
</feature>
<evidence type="ECO:0000313" key="2">
    <source>
        <dbReference type="EMBL" id="SVC77135.1"/>
    </source>
</evidence>
<dbReference type="Pfam" id="PF07690">
    <property type="entry name" value="MFS_1"/>
    <property type="match status" value="1"/>
</dbReference>
<sequence>MTYIALSAVKVTHQPLHFEKGKSVSTARTTRKPRLFYGWGIVAVASVFGLINVGGTGFTASVFLDPMRDDVGWGSSVVFGALSVRVLVGGMLAALAGPLAEHRWAPRLMMPVGAILISLSFIMVKWADSALEFFLWYGFVGAAGTAIGSMVIMESLVIKWFVRRRAQAMMWFQVGPPIGPLLFPLMLTGLITWIGWRDAWLWTGAVILILLFPLTLFVRSRPEIMGLLPDGDSSDDASANIPVEEASPTTTQIVIPPSFTRREAIQTKVFWMLTLAMFVGMFGFPGYQAHWIPYFREVGFDAKTAA</sequence>
<dbReference type="InterPro" id="IPR011701">
    <property type="entry name" value="MFS"/>
</dbReference>
<keyword evidence="1" id="KW-0812">Transmembrane</keyword>
<feature type="transmembrane region" description="Helical" evidence="1">
    <location>
        <begin position="73"/>
        <end position="96"/>
    </location>
</feature>
<dbReference type="PANTHER" id="PTHR11360:SF284">
    <property type="entry name" value="EG:103B4.3 PROTEIN-RELATED"/>
    <property type="match status" value="1"/>
</dbReference>
<feature type="transmembrane region" description="Helical" evidence="1">
    <location>
        <begin position="269"/>
        <end position="287"/>
    </location>
</feature>
<feature type="transmembrane region" description="Helical" evidence="1">
    <location>
        <begin position="108"/>
        <end position="127"/>
    </location>
</feature>